<protein>
    <recommendedName>
        <fullName evidence="4">fumarylacetoacetase</fullName>
        <ecNumber evidence="4">3.7.1.2</ecNumber>
    </recommendedName>
</protein>
<dbReference type="InterPro" id="IPR036663">
    <property type="entry name" value="Fumarylacetoacetase_C_sf"/>
</dbReference>
<evidence type="ECO:0000256" key="2">
    <source>
        <dbReference type="ARBA" id="ARBA00001946"/>
    </source>
</evidence>
<keyword evidence="7" id="KW-0106">Calcium</keyword>
<dbReference type="SUPFAM" id="SSF63433">
    <property type="entry name" value="Fumarylacetoacetate hydrolase, FAH, N-terminal domain"/>
    <property type="match status" value="1"/>
</dbReference>
<keyword evidence="9" id="KW-0828">Tyrosine catabolism</keyword>
<evidence type="ECO:0000256" key="10">
    <source>
        <dbReference type="ARBA" id="ARBA00023232"/>
    </source>
</evidence>
<evidence type="ECO:0000256" key="8">
    <source>
        <dbReference type="ARBA" id="ARBA00022842"/>
    </source>
</evidence>
<keyword evidence="6 13" id="KW-0378">Hydrolase</keyword>
<dbReference type="Gene3D" id="2.30.30.230">
    <property type="entry name" value="Fumarylacetoacetase, N-terminal domain"/>
    <property type="match status" value="1"/>
</dbReference>
<proteinExistence type="predicted"/>
<organism evidence="13 14">
    <name type="scientific">Kordiimonas pumila</name>
    <dbReference type="NCBI Taxonomy" id="2161677"/>
    <lineage>
        <taxon>Bacteria</taxon>
        <taxon>Pseudomonadati</taxon>
        <taxon>Pseudomonadota</taxon>
        <taxon>Alphaproteobacteria</taxon>
        <taxon>Kordiimonadales</taxon>
        <taxon>Kordiimonadaceae</taxon>
        <taxon>Kordiimonas</taxon>
    </lineage>
</organism>
<keyword evidence="8" id="KW-0460">Magnesium</keyword>
<dbReference type="Gene3D" id="3.90.850.10">
    <property type="entry name" value="Fumarylacetoacetase-like, C-terminal domain"/>
    <property type="match status" value="1"/>
</dbReference>
<dbReference type="NCBIfam" id="TIGR01266">
    <property type="entry name" value="fum_ac_acetase"/>
    <property type="match status" value="1"/>
</dbReference>
<evidence type="ECO:0000256" key="6">
    <source>
        <dbReference type="ARBA" id="ARBA00022801"/>
    </source>
</evidence>
<dbReference type="GO" id="GO:0004334">
    <property type="term" value="F:fumarylacetoacetase activity"/>
    <property type="evidence" value="ECO:0007669"/>
    <property type="project" value="UniProtKB-EC"/>
</dbReference>
<dbReference type="EMBL" id="JBHRSL010000010">
    <property type="protein sequence ID" value="MFC3053003.1"/>
    <property type="molecule type" value="Genomic_DNA"/>
</dbReference>
<dbReference type="InterPro" id="IPR036462">
    <property type="entry name" value="Fumarylacetoacetase_N_sf"/>
</dbReference>
<keyword evidence="5" id="KW-0479">Metal-binding</keyword>
<evidence type="ECO:0000256" key="7">
    <source>
        <dbReference type="ARBA" id="ARBA00022837"/>
    </source>
</evidence>
<comment type="caution">
    <text evidence="13">The sequence shown here is derived from an EMBL/GenBank/DDBJ whole genome shotgun (WGS) entry which is preliminary data.</text>
</comment>
<dbReference type="PANTHER" id="PTHR43069:SF2">
    <property type="entry name" value="FUMARYLACETOACETASE"/>
    <property type="match status" value="1"/>
</dbReference>
<evidence type="ECO:0000256" key="1">
    <source>
        <dbReference type="ARBA" id="ARBA00001913"/>
    </source>
</evidence>
<evidence type="ECO:0000256" key="3">
    <source>
        <dbReference type="ARBA" id="ARBA00004782"/>
    </source>
</evidence>
<name>A0ABV7D715_9PROT</name>
<evidence type="ECO:0000313" key="13">
    <source>
        <dbReference type="EMBL" id="MFC3053003.1"/>
    </source>
</evidence>
<keyword evidence="10" id="KW-0585">Phenylalanine catabolism</keyword>
<dbReference type="SUPFAM" id="SSF56529">
    <property type="entry name" value="FAH"/>
    <property type="match status" value="1"/>
</dbReference>
<dbReference type="InterPro" id="IPR005959">
    <property type="entry name" value="Fumarylacetoacetase"/>
</dbReference>
<dbReference type="InterPro" id="IPR011234">
    <property type="entry name" value="Fumarylacetoacetase-like_C"/>
</dbReference>
<evidence type="ECO:0000256" key="9">
    <source>
        <dbReference type="ARBA" id="ARBA00022878"/>
    </source>
</evidence>
<evidence type="ECO:0000313" key="14">
    <source>
        <dbReference type="Proteomes" id="UP001595444"/>
    </source>
</evidence>
<dbReference type="Pfam" id="PF01557">
    <property type="entry name" value="FAA_hydrolase"/>
    <property type="match status" value="1"/>
</dbReference>
<feature type="domain" description="Fumarylacetoacetase-like C-terminal" evidence="11">
    <location>
        <begin position="138"/>
        <end position="429"/>
    </location>
</feature>
<reference evidence="14" key="1">
    <citation type="journal article" date="2019" name="Int. J. Syst. Evol. Microbiol.">
        <title>The Global Catalogue of Microorganisms (GCM) 10K type strain sequencing project: providing services to taxonomists for standard genome sequencing and annotation.</title>
        <authorList>
            <consortium name="The Broad Institute Genomics Platform"/>
            <consortium name="The Broad Institute Genome Sequencing Center for Infectious Disease"/>
            <person name="Wu L."/>
            <person name="Ma J."/>
        </authorList>
    </citation>
    <scope>NUCLEOTIDE SEQUENCE [LARGE SCALE GENOMIC DNA]</scope>
    <source>
        <strain evidence="14">KCTC 62164</strain>
    </source>
</reference>
<keyword evidence="14" id="KW-1185">Reference proteome</keyword>
<dbReference type="EC" id="3.7.1.2" evidence="4"/>
<accession>A0ABV7D715</accession>
<gene>
    <name evidence="13" type="primary">fahA</name>
    <name evidence="13" type="ORF">ACFOKA_13895</name>
</gene>
<feature type="domain" description="Fumarylacetoacetase N-terminal" evidence="12">
    <location>
        <begin position="28"/>
        <end position="125"/>
    </location>
</feature>
<dbReference type="Pfam" id="PF09298">
    <property type="entry name" value="FAA_hydrolase_N"/>
    <property type="match status" value="1"/>
</dbReference>
<comment type="pathway">
    <text evidence="3">Amino-acid degradation; L-phenylalanine degradation; acetoacetate and fumarate from L-phenylalanine: step 6/6.</text>
</comment>
<dbReference type="RefSeq" id="WP_194213320.1">
    <property type="nucleotide sequence ID" value="NZ_CP061205.1"/>
</dbReference>
<comment type="cofactor">
    <cofactor evidence="1">
        <name>Ca(2+)</name>
        <dbReference type="ChEBI" id="CHEBI:29108"/>
    </cofactor>
</comment>
<sequence>MTYIDETHDPKAQSWLEDANGHSDFPLQNLPLGVFSPEGDDKPRGGIAIGDHILDLGGLESHLSGDAALAAKAAGGSSLNALFALGAGPRRALRRAVFALLTDSTKENLIRPLLFSATPSTLYLPAHVGDYTDFYTGINHAENVGKLFRPDNPLLPNYKYVPIGYHGRASSIRVSGTNFPRPKGQIKTPDASEPAFGPCHRLDYELEMGIWVSHGNDLGDTIPIASAKQHIAGLCLLNDWSARDIQAWEYQPLGPFLAKNFISTVSPWVITTEALAPYQVAQPARPEDDPKPLAYLSDAEDQKTGAYNVIMEVHILTEKMRAAGEEPCRLSKGNMSAMYWTAAQLVAHHASGGCNLQPGDLLGTGTLSGADSSSYGSLLELSNGGKAPITLPNGETRTFLEDNDELILSAYAERENRVRIGFGSCRGKVQPAR</sequence>
<evidence type="ECO:0000256" key="5">
    <source>
        <dbReference type="ARBA" id="ARBA00022723"/>
    </source>
</evidence>
<evidence type="ECO:0000256" key="4">
    <source>
        <dbReference type="ARBA" id="ARBA00012094"/>
    </source>
</evidence>
<evidence type="ECO:0000259" key="11">
    <source>
        <dbReference type="Pfam" id="PF01557"/>
    </source>
</evidence>
<dbReference type="InterPro" id="IPR015377">
    <property type="entry name" value="Fumarylacetoacetase_N"/>
</dbReference>
<evidence type="ECO:0000259" key="12">
    <source>
        <dbReference type="Pfam" id="PF09298"/>
    </source>
</evidence>
<dbReference type="PANTHER" id="PTHR43069">
    <property type="entry name" value="FUMARYLACETOACETASE"/>
    <property type="match status" value="1"/>
</dbReference>
<comment type="cofactor">
    <cofactor evidence="2">
        <name>Mg(2+)</name>
        <dbReference type="ChEBI" id="CHEBI:18420"/>
    </cofactor>
</comment>
<dbReference type="Proteomes" id="UP001595444">
    <property type="component" value="Unassembled WGS sequence"/>
</dbReference>